<comment type="caution">
    <text evidence="1">The sequence shown here is derived from an EMBL/GenBank/DDBJ whole genome shotgun (WGS) entry which is preliminary data.</text>
</comment>
<organism evidence="1 2">
    <name type="scientific">Vespula pensylvanica</name>
    <name type="common">Western yellow jacket</name>
    <name type="synonym">Wasp</name>
    <dbReference type="NCBI Taxonomy" id="30213"/>
    <lineage>
        <taxon>Eukaryota</taxon>
        <taxon>Metazoa</taxon>
        <taxon>Ecdysozoa</taxon>
        <taxon>Arthropoda</taxon>
        <taxon>Hexapoda</taxon>
        <taxon>Insecta</taxon>
        <taxon>Pterygota</taxon>
        <taxon>Neoptera</taxon>
        <taxon>Endopterygota</taxon>
        <taxon>Hymenoptera</taxon>
        <taxon>Apocrita</taxon>
        <taxon>Aculeata</taxon>
        <taxon>Vespoidea</taxon>
        <taxon>Vespidae</taxon>
        <taxon>Vespinae</taxon>
        <taxon>Vespula</taxon>
    </lineage>
</organism>
<accession>A0A834UDL3</accession>
<proteinExistence type="predicted"/>
<dbReference type="AlphaFoldDB" id="A0A834UDL3"/>
<name>A0A834UDL3_VESPE</name>
<keyword evidence="2" id="KW-1185">Reference proteome</keyword>
<gene>
    <name evidence="1" type="ORF">H0235_005167</name>
</gene>
<reference evidence="1" key="1">
    <citation type="journal article" date="2020" name="G3 (Bethesda)">
        <title>High-Quality Assemblies for Three Invasive Social Wasps from the &lt;i&gt;Vespula&lt;/i&gt; Genus.</title>
        <authorList>
            <person name="Harrop T.W.R."/>
            <person name="Guhlin J."/>
            <person name="McLaughlin G.M."/>
            <person name="Permina E."/>
            <person name="Stockwell P."/>
            <person name="Gilligan J."/>
            <person name="Le Lec M.F."/>
            <person name="Gruber M.A.M."/>
            <person name="Quinn O."/>
            <person name="Lovegrove M."/>
            <person name="Duncan E.J."/>
            <person name="Remnant E.J."/>
            <person name="Van Eeckhoven J."/>
            <person name="Graham B."/>
            <person name="Knapp R.A."/>
            <person name="Langford K.W."/>
            <person name="Kronenberg Z."/>
            <person name="Press M.O."/>
            <person name="Eacker S.M."/>
            <person name="Wilson-Rankin E.E."/>
            <person name="Purcell J."/>
            <person name="Lester P.J."/>
            <person name="Dearden P.K."/>
        </authorList>
    </citation>
    <scope>NUCLEOTIDE SEQUENCE</scope>
    <source>
        <strain evidence="1">Volc-1</strain>
    </source>
</reference>
<evidence type="ECO:0000313" key="2">
    <source>
        <dbReference type="Proteomes" id="UP000600918"/>
    </source>
</evidence>
<dbReference type="EMBL" id="JACSDY010000003">
    <property type="protein sequence ID" value="KAF7432243.1"/>
    <property type="molecule type" value="Genomic_DNA"/>
</dbReference>
<protein>
    <submittedName>
        <fullName evidence="1">Uncharacterized protein</fullName>
    </submittedName>
</protein>
<dbReference type="Proteomes" id="UP000600918">
    <property type="component" value="Unassembled WGS sequence"/>
</dbReference>
<sequence length="66" mass="7268">MLELFTSFSTSLGMSKQITTLASLKGKARCNTDSEYFTLLGSKDENSLCEISAFVHFDPIKKDGLT</sequence>
<evidence type="ECO:0000313" key="1">
    <source>
        <dbReference type="EMBL" id="KAF7432243.1"/>
    </source>
</evidence>